<dbReference type="EMBL" id="BJOV01000005">
    <property type="protein sequence ID" value="GEE02597.1"/>
    <property type="molecule type" value="Genomic_DNA"/>
</dbReference>
<evidence type="ECO:0000313" key="2">
    <source>
        <dbReference type="Proteomes" id="UP000444960"/>
    </source>
</evidence>
<gene>
    <name evidence="1" type="ORF">nbrc107696_30430</name>
</gene>
<dbReference type="RefSeq" id="WP_161896257.1">
    <property type="nucleotide sequence ID" value="NZ_BJOV01000005.1"/>
</dbReference>
<protein>
    <recommendedName>
        <fullName evidence="3">DUF4192 domain-containing protein</fullName>
    </recommendedName>
</protein>
<dbReference type="Pfam" id="PF13830">
    <property type="entry name" value="DUF4192"/>
    <property type="match status" value="1"/>
</dbReference>
<reference evidence="2" key="1">
    <citation type="submission" date="2019-06" db="EMBL/GenBank/DDBJ databases">
        <title>Gordonia isolated from sludge of a wastewater treatment plant.</title>
        <authorList>
            <person name="Tamura T."/>
            <person name="Aoyama K."/>
            <person name="Kang Y."/>
            <person name="Saito S."/>
            <person name="Akiyama N."/>
            <person name="Yazawa K."/>
            <person name="Gonoi T."/>
            <person name="Mikami Y."/>
        </authorList>
    </citation>
    <scope>NUCLEOTIDE SEQUENCE [LARGE SCALE GENOMIC DNA]</scope>
    <source>
        <strain evidence="2">NBRC 107696</strain>
    </source>
</reference>
<comment type="caution">
    <text evidence="1">The sequence shown here is derived from an EMBL/GenBank/DDBJ whole genome shotgun (WGS) entry which is preliminary data.</text>
</comment>
<name>A0A7I9VB55_9ACTN</name>
<dbReference type="Proteomes" id="UP000444960">
    <property type="component" value="Unassembled WGS sequence"/>
</dbReference>
<sequence length="367" mass="39237">MKITITSRIEGSRTVADPDPLLAAIPAVLGFVPERSIILMCFDARSHVTATMRHDLMWTRADRPPAELKKLFGRLGGLGTSYGATHVVAVAVDDRYRPDDAAFDHLFRDLNRGLRPAGGLTAGFAVSDMSVGAVWRTVWRSSSPFAMFPIALARSGVLSDPHCSPVALEKAVEHGRGILRRRDEMRELLAPAAHCDGADECVPVVPDAAHGAPSKDDPARLAAVYEAVLARTRGERTLSCATVNALADALTSVHVRDALLGLCLTVHREAAEELWLDLTRRLTGTARAAAATLLGYLHYMEGSGAMASVAFEAAHVADESYGLANLLDTALLNGMRPRDLDGLAELSFDLARRLGVTIPPATYSAAG</sequence>
<evidence type="ECO:0000313" key="1">
    <source>
        <dbReference type="EMBL" id="GEE02597.1"/>
    </source>
</evidence>
<proteinExistence type="predicted"/>
<dbReference type="InterPro" id="IPR025447">
    <property type="entry name" value="DUF4192"/>
</dbReference>
<dbReference type="AlphaFoldDB" id="A0A7I9VB55"/>
<accession>A0A7I9VB55</accession>
<keyword evidence="2" id="KW-1185">Reference proteome</keyword>
<dbReference type="OrthoDB" id="3264463at2"/>
<evidence type="ECO:0008006" key="3">
    <source>
        <dbReference type="Google" id="ProtNLM"/>
    </source>
</evidence>
<organism evidence="1 2">
    <name type="scientific">Gordonia spumicola</name>
    <dbReference type="NCBI Taxonomy" id="589161"/>
    <lineage>
        <taxon>Bacteria</taxon>
        <taxon>Bacillati</taxon>
        <taxon>Actinomycetota</taxon>
        <taxon>Actinomycetes</taxon>
        <taxon>Mycobacteriales</taxon>
        <taxon>Gordoniaceae</taxon>
        <taxon>Gordonia</taxon>
    </lineage>
</organism>